<evidence type="ECO:0000313" key="3">
    <source>
        <dbReference type="EMBL" id="CAG7949757.1"/>
    </source>
</evidence>
<feature type="compositionally biased region" description="Basic and acidic residues" evidence="2">
    <location>
        <begin position="867"/>
        <end position="880"/>
    </location>
</feature>
<feature type="compositionally biased region" description="Basic and acidic residues" evidence="2">
    <location>
        <begin position="984"/>
        <end position="1009"/>
    </location>
</feature>
<accession>A0A9W4MJB8</accession>
<feature type="compositionally biased region" description="Basic and acidic residues" evidence="2">
    <location>
        <begin position="1063"/>
        <end position="1085"/>
    </location>
</feature>
<feature type="region of interest" description="Disordered" evidence="2">
    <location>
        <begin position="974"/>
        <end position="1012"/>
    </location>
</feature>
<feature type="coiled-coil region" evidence="1">
    <location>
        <begin position="564"/>
        <end position="591"/>
    </location>
</feature>
<feature type="region of interest" description="Disordered" evidence="2">
    <location>
        <begin position="212"/>
        <end position="231"/>
    </location>
</feature>
<feature type="region of interest" description="Disordered" evidence="2">
    <location>
        <begin position="1050"/>
        <end position="1194"/>
    </location>
</feature>
<dbReference type="Proteomes" id="UP001153618">
    <property type="component" value="Unassembled WGS sequence"/>
</dbReference>
<feature type="compositionally biased region" description="Polar residues" evidence="2">
    <location>
        <begin position="1163"/>
        <end position="1177"/>
    </location>
</feature>
<keyword evidence="4" id="KW-1185">Reference proteome</keyword>
<proteinExistence type="predicted"/>
<dbReference type="EMBL" id="CAJVOS010000007">
    <property type="protein sequence ID" value="CAG7949757.1"/>
    <property type="molecule type" value="Genomic_DNA"/>
</dbReference>
<keyword evidence="1" id="KW-0175">Coiled coil</keyword>
<name>A0A9W4MJB8_PENOL</name>
<reference evidence="3" key="1">
    <citation type="submission" date="2021-07" db="EMBL/GenBank/DDBJ databases">
        <authorList>
            <person name="Branca A.L. A."/>
        </authorList>
    </citation>
    <scope>NUCLEOTIDE SEQUENCE</scope>
</reference>
<gene>
    <name evidence="3" type="ORF">POLS_LOCUS413</name>
</gene>
<sequence length="1194" mass="133206">MNITKPVSNCPAPARLPLLAQRTPRLSRVSDVTNVIPDPVNSQCEDQSVADPVHAKTVSQVNAPAEDGYHRVNLEGTSDGGAALPASKDVSKPSGNKTSFPLPSESKQEPQPQRRPQAITSLPRSRVPLRPVNTQLASKRVDPVEKEAPQSKLLPNPTGKRIIQLSENDLFEQLIVKIRQREESEQNTASIIRQIESENQALKETNQNLQERVRKQQGQLAKASSENKGQRAQLDQWRAKIVMFKGIIGELGREYDKVREQTMSLKETAVSLGDEKSQIQATLEDLKMQVSRHTETAEGQKKKLATSDGAIAHLTDALNHSEKRGDLIKSQLVGERKRIVTLETYIQNESQTQARYLYVVKKEQGRMTEKLDAMCDQFSKACLGTQDVILSKLSPEVERCVASVEDMKKQHSAETLDAEHFAKSIEEAASRFGSLAGQFTSDLDRNNEMSNSVAEALREGLQSVESNLGPYSSLVKQLANNENCYNSLQQQVQAVTPSLGSLGALVKTVEATETELIGALQNFGQMLSAARIPAGNPVLEKELTAKFSENTQLHLRLQQISSEIDSLRMQVSSKTSEVMQLQNKLKESMDNEQEHSGQVSRCEIEKTALRGELVILEQRIREELTIAARTSQDGMREKFEHEVRDLETINIRLEHDLKNLKTQLSDAQTLLRQESQAQIEDLTKACSEYVLKEKAIEVELQMTKASENKLHSEKEMAKELLDQANRKAHRLEAQLELKTQSESMMEKAKQEAEKAFVLLELEATRKSEEMQSMKQAISLLESRSAALEKIGGEADAEIVSLLQRAQEAESWQVTMREGLAKIMEIHPDEPFELTWQRIETALKLSVTQRTTENTLCTSVEQNDEVETERKGNDAEGLGKRDAEAEFANELVERLRDASEILPLEQRLPPSVCDAPKSFEHDNCVDPRRMLPIDHGHIVPFSSLHEKIAAEGDDFSLFNDKAELEMLMLSTPDLQGPFASSQRAPCDRLKDAPKAPETSDKGNEVAKEADSVVDSANIEKSQLVHHGELREKVSYDCPKIKQVNARRKVVSFEGSRLSSQAEVKGTRRLSDATDESSGRDSESKETKRTHKRTYSRLRQSVVQDENHTDEKTELQPSIEDPTANPRQGSTITAEDPGAPCKPPKRSRKTGVEPERRLSPKGLASGSSKSNAVSTSTNLRARAKRRSRGKVSHFSM</sequence>
<feature type="coiled-coil region" evidence="1">
    <location>
        <begin position="276"/>
        <end position="303"/>
    </location>
</feature>
<organism evidence="3 4">
    <name type="scientific">Penicillium olsonii</name>
    <dbReference type="NCBI Taxonomy" id="99116"/>
    <lineage>
        <taxon>Eukaryota</taxon>
        <taxon>Fungi</taxon>
        <taxon>Dikarya</taxon>
        <taxon>Ascomycota</taxon>
        <taxon>Pezizomycotina</taxon>
        <taxon>Eurotiomycetes</taxon>
        <taxon>Eurotiomycetidae</taxon>
        <taxon>Eurotiales</taxon>
        <taxon>Aspergillaceae</taxon>
        <taxon>Penicillium</taxon>
    </lineage>
</organism>
<feature type="coiled-coil region" evidence="1">
    <location>
        <begin position="707"/>
        <end position="783"/>
    </location>
</feature>
<feature type="coiled-coil region" evidence="1">
    <location>
        <begin position="636"/>
        <end position="677"/>
    </location>
</feature>
<feature type="compositionally biased region" description="Basic and acidic residues" evidence="2">
    <location>
        <begin position="1103"/>
        <end position="1112"/>
    </location>
</feature>
<feature type="region of interest" description="Disordered" evidence="2">
    <location>
        <begin position="859"/>
        <end position="880"/>
    </location>
</feature>
<dbReference type="AlphaFoldDB" id="A0A9W4MJB8"/>
<feature type="compositionally biased region" description="Polar residues" evidence="2">
    <location>
        <begin position="212"/>
        <end position="227"/>
    </location>
</feature>
<comment type="caution">
    <text evidence="3">The sequence shown here is derived from an EMBL/GenBank/DDBJ whole genome shotgun (WGS) entry which is preliminary data.</text>
</comment>
<evidence type="ECO:0000313" key="4">
    <source>
        <dbReference type="Proteomes" id="UP001153618"/>
    </source>
</evidence>
<dbReference type="PANTHER" id="PTHR45615:SF80">
    <property type="entry name" value="GRIP DOMAIN-CONTAINING PROTEIN"/>
    <property type="match status" value="1"/>
</dbReference>
<feature type="region of interest" description="Disordered" evidence="2">
    <location>
        <begin position="62"/>
        <end position="157"/>
    </location>
</feature>
<feature type="compositionally biased region" description="Basic residues" evidence="2">
    <location>
        <begin position="1179"/>
        <end position="1194"/>
    </location>
</feature>
<dbReference type="OrthoDB" id="4201669at2759"/>
<evidence type="ECO:0000256" key="1">
    <source>
        <dbReference type="SAM" id="Coils"/>
    </source>
</evidence>
<protein>
    <submittedName>
        <fullName evidence="3">Uncharacterized protein</fullName>
    </submittedName>
</protein>
<evidence type="ECO:0000256" key="2">
    <source>
        <dbReference type="SAM" id="MobiDB-lite"/>
    </source>
</evidence>
<feature type="compositionally biased region" description="Basic and acidic residues" evidence="2">
    <location>
        <begin position="139"/>
        <end position="149"/>
    </location>
</feature>
<dbReference type="PANTHER" id="PTHR45615">
    <property type="entry name" value="MYOSIN HEAVY CHAIN, NON-MUSCLE"/>
    <property type="match status" value="1"/>
</dbReference>